<dbReference type="InterPro" id="IPR009836">
    <property type="entry name" value="GRDP-like"/>
</dbReference>
<dbReference type="Proteomes" id="UP000007802">
    <property type="component" value="Unassembled WGS sequence"/>
</dbReference>
<dbReference type="OrthoDB" id="2684236at2759"/>
<dbReference type="PANTHER" id="PTHR34365">
    <property type="entry name" value="ENOLASE (DUF1399)"/>
    <property type="match status" value="1"/>
</dbReference>
<organism evidence="2">
    <name type="scientific">Ajellomyces dermatitidis (strain ATCC 18188 / CBS 674.68)</name>
    <name type="common">Blastomyces dermatitidis</name>
    <dbReference type="NCBI Taxonomy" id="653446"/>
    <lineage>
        <taxon>Eukaryota</taxon>
        <taxon>Fungi</taxon>
        <taxon>Dikarya</taxon>
        <taxon>Ascomycota</taxon>
        <taxon>Pezizomycotina</taxon>
        <taxon>Eurotiomycetes</taxon>
        <taxon>Eurotiomycetidae</taxon>
        <taxon>Onygenales</taxon>
        <taxon>Ajellomycetaceae</taxon>
        <taxon>Blastomyces</taxon>
    </lineage>
</organism>
<gene>
    <name evidence="2" type="ORF">BDDG_07207</name>
</gene>
<feature type="compositionally biased region" description="Polar residues" evidence="1">
    <location>
        <begin position="1"/>
        <end position="11"/>
    </location>
</feature>
<dbReference type="Pfam" id="PF07173">
    <property type="entry name" value="GRDP-like"/>
    <property type="match status" value="1"/>
</dbReference>
<sequence>MSTAQPNTNEKPPSTLNLPPSNDPPPSYLPDDPNASSTAPLASLRELHFEPLGLQGSVNPAIAGPVTTDQCIAHLKLLAALADLRDTISTTDGLFNLYDAEYGKYQTEEYRLKGAQLIREKRWAVYVGRAVDRFSLWHEKCIRTDGFGSSNGALTTYDMKRPGRHAASTAWQDTIAWTVDIMPPLDVLMVWHAYMLNPRDFLEDCIRLGKMSFWRTGLPWAIVNSSIDHRTFEYTPPSEAAANFSMQTGLQWDSNHDSPCKSLNCSQCEAHVIVPWQQENPQIGSIDHPFEYCDGFGDENFKAVCNNCGVTITHEKLRVEKFRRDVQRLVTGCFPMPGTILDTTGVPEDRDEDHRGPSFPNNLIRLVIRGPLRNLVDLAQNPSASMFMVRDFLGETLADEEKVQKALHGAASKPDTEERIAIRKMMSRYWDNSSPFALDLVGAVIRQGTFIQKMDNIDWIHSPALESTMNRLITKYIYFFRIISENRTEMAVPTLDVDLAWHTHQLSPYKYFTYSTRHAGGWFINHDDKVSETKLTTAFQWTSKQYQRITGGQVYSECTCWYCEAIRESHNGGFFKSSSTSQAQKRGDQLHMRKDINRDPLKSPHISTHNAVHPVDNPLERPDGRELAALKLQWKYEKAMRRIRRRSTKSVLTRGGSGDSGAKRLSIIPSSTDKAGESPYAATAIVWGLPLAMALYIPFAVDPGINTHLYPCSPACMSMGIGAPGNCVASTCTAEVAAGGCGWDADGGGACGDGGGGCGGCGGE</sequence>
<accession>F2TLZ9</accession>
<proteinExistence type="predicted"/>
<evidence type="ECO:0000313" key="2">
    <source>
        <dbReference type="EMBL" id="EGE84262.1"/>
    </source>
</evidence>
<evidence type="ECO:0000256" key="1">
    <source>
        <dbReference type="SAM" id="MobiDB-lite"/>
    </source>
</evidence>
<protein>
    <recommendedName>
        <fullName evidence="3">Alpha-ketoglutarate-dependent sulfonate dioxygenase</fullName>
    </recommendedName>
</protein>
<feature type="region of interest" description="Disordered" evidence="1">
    <location>
        <begin position="1"/>
        <end position="37"/>
    </location>
</feature>
<dbReference type="AlphaFoldDB" id="F2TLZ9"/>
<name>F2TLZ9_AJEDA</name>
<dbReference type="EMBL" id="GG749463">
    <property type="protein sequence ID" value="EGE84262.1"/>
    <property type="molecule type" value="Genomic_DNA"/>
</dbReference>
<dbReference type="PANTHER" id="PTHR34365:SF7">
    <property type="entry name" value="GLYCINE-RICH DOMAIN-CONTAINING PROTEIN 1"/>
    <property type="match status" value="1"/>
</dbReference>
<feature type="region of interest" description="Disordered" evidence="1">
    <location>
        <begin position="647"/>
        <end position="666"/>
    </location>
</feature>
<dbReference type="HOGENOM" id="CLU_010103_3_1_1"/>
<evidence type="ECO:0008006" key="3">
    <source>
        <dbReference type="Google" id="ProtNLM"/>
    </source>
</evidence>
<feature type="region of interest" description="Disordered" evidence="1">
    <location>
        <begin position="600"/>
        <end position="620"/>
    </location>
</feature>
<reference evidence="2" key="1">
    <citation type="submission" date="2010-03" db="EMBL/GenBank/DDBJ databases">
        <title>Annotation of Blastomyces dermatitidis strain ATCC 18188.</title>
        <authorList>
            <consortium name="The Broad Institute Genome Sequencing Platform"/>
            <consortium name="Broad Institute Genome Sequencing Center for Infectious Disease."/>
            <person name="Cuomo C."/>
            <person name="Klein B."/>
            <person name="Sullivan T."/>
            <person name="Heitman J."/>
            <person name="Young S."/>
            <person name="Zeng Q."/>
            <person name="Gargeya S."/>
            <person name="Alvarado L."/>
            <person name="Berlin A.M."/>
            <person name="Chapman S.B."/>
            <person name="Chen Z."/>
            <person name="Freedman E."/>
            <person name="Gellesch M."/>
            <person name="Goldberg J."/>
            <person name="Griggs A."/>
            <person name="Gujja S."/>
            <person name="Heilman E."/>
            <person name="Heiman D."/>
            <person name="Howarth C."/>
            <person name="Mehta T."/>
            <person name="Neiman D."/>
            <person name="Pearson M."/>
            <person name="Roberts A."/>
            <person name="Saif S."/>
            <person name="Shea T."/>
            <person name="Shenoy N."/>
            <person name="Sisk P."/>
            <person name="Stolte C."/>
            <person name="Sykes S."/>
            <person name="White J."/>
            <person name="Yandava C."/>
            <person name="Haas B."/>
            <person name="Nusbaum C."/>
            <person name="Birren B."/>
        </authorList>
    </citation>
    <scope>NUCLEOTIDE SEQUENCE</scope>
    <source>
        <strain evidence="2">ATCC 18188</strain>
    </source>
</reference>